<evidence type="ECO:0000256" key="1">
    <source>
        <dbReference type="ARBA" id="ARBA00005250"/>
    </source>
</evidence>
<feature type="domain" description="Metallo-beta-lactamase" evidence="2">
    <location>
        <begin position="74"/>
        <end position="257"/>
    </location>
</feature>
<reference evidence="3 4" key="1">
    <citation type="submission" date="2019-04" db="EMBL/GenBank/DDBJ databases">
        <title>Taxonomy of novel Haliea sp. from mangrove soil of West Coast of India.</title>
        <authorList>
            <person name="Verma A."/>
            <person name="Kumar P."/>
            <person name="Krishnamurthi S."/>
        </authorList>
    </citation>
    <scope>NUCLEOTIDE SEQUENCE [LARGE SCALE GENOMIC DNA]</scope>
    <source>
        <strain evidence="3 4">SAOS-164</strain>
    </source>
</reference>
<keyword evidence="4" id="KW-1185">Reference proteome</keyword>
<organism evidence="3 4">
    <name type="scientific">Mangrovimicrobium sediminis</name>
    <dbReference type="NCBI Taxonomy" id="2562682"/>
    <lineage>
        <taxon>Bacteria</taxon>
        <taxon>Pseudomonadati</taxon>
        <taxon>Pseudomonadota</taxon>
        <taxon>Gammaproteobacteria</taxon>
        <taxon>Cellvibrionales</taxon>
        <taxon>Halieaceae</taxon>
        <taxon>Mangrovimicrobium</taxon>
    </lineage>
</organism>
<sequence length="332" mass="35737">MGMNRGRQGKWDATVCALVLALTPLSPGVAGEQAGGADRSGPWKVAGGFSFDWPSVEIDVHPLSDTLYFMHGSGGNMLLSAGADGLLLVDNEFPEIHGKILNAIEGVQPGPVEFVLNTHFHGDHTGSNSLLAQDGALILAQDNSRQRMTRAQTNLFFGSTTPPAPAQALPVVTFPESMNLYFNGERIEFFYVSPAHTDGDAVAWFTGSNVVHMGDIYINGLYPIIDLAGGGSIDGYFPALDAVLARIDDATRVVPGHGPVGDKRALQAYRDMLWDIRNRVQAMIDAGRDIDAILAANPSRDYDELWASDRVGPDDVVLMIYYSLTGSYGQPE</sequence>
<keyword evidence="3" id="KW-0378">Hydrolase</keyword>
<dbReference type="InterPro" id="IPR036866">
    <property type="entry name" value="RibonucZ/Hydroxyglut_hydro"/>
</dbReference>
<dbReference type="GO" id="GO:0017001">
    <property type="term" value="P:antibiotic catabolic process"/>
    <property type="evidence" value="ECO:0007669"/>
    <property type="project" value="UniProtKB-ARBA"/>
</dbReference>
<protein>
    <submittedName>
        <fullName evidence="3">MBL fold metallo-hydrolase</fullName>
    </submittedName>
</protein>
<gene>
    <name evidence="3" type="ORF">E4634_15330</name>
</gene>
<dbReference type="EMBL" id="SRLE01000011">
    <property type="protein sequence ID" value="TGD72047.1"/>
    <property type="molecule type" value="Genomic_DNA"/>
</dbReference>
<dbReference type="PANTHER" id="PTHR42951">
    <property type="entry name" value="METALLO-BETA-LACTAMASE DOMAIN-CONTAINING"/>
    <property type="match status" value="1"/>
</dbReference>
<dbReference type="AlphaFoldDB" id="A0A4Z0LY24"/>
<dbReference type="SMART" id="SM00849">
    <property type="entry name" value="Lactamase_B"/>
    <property type="match status" value="1"/>
</dbReference>
<proteinExistence type="inferred from homology"/>
<accession>A0A4Z0LY24</accession>
<dbReference type="Proteomes" id="UP000298050">
    <property type="component" value="Unassembled WGS sequence"/>
</dbReference>
<evidence type="ECO:0000313" key="4">
    <source>
        <dbReference type="Proteomes" id="UP000298050"/>
    </source>
</evidence>
<dbReference type="Gene3D" id="3.60.15.10">
    <property type="entry name" value="Ribonuclease Z/Hydroxyacylglutathione hydrolase-like"/>
    <property type="match status" value="1"/>
</dbReference>
<name>A0A4Z0LY24_9GAMM</name>
<dbReference type="PANTHER" id="PTHR42951:SF4">
    <property type="entry name" value="ACYL-COENZYME A THIOESTERASE MBLAC2"/>
    <property type="match status" value="1"/>
</dbReference>
<dbReference type="GO" id="GO:0016787">
    <property type="term" value="F:hydrolase activity"/>
    <property type="evidence" value="ECO:0007669"/>
    <property type="project" value="UniProtKB-KW"/>
</dbReference>
<dbReference type="CDD" id="cd16282">
    <property type="entry name" value="metallo-hydrolase-like_MBL-fold"/>
    <property type="match status" value="1"/>
</dbReference>
<dbReference type="OrthoDB" id="9769598at2"/>
<evidence type="ECO:0000259" key="2">
    <source>
        <dbReference type="SMART" id="SM00849"/>
    </source>
</evidence>
<dbReference type="InterPro" id="IPR050855">
    <property type="entry name" value="NDM-1-like"/>
</dbReference>
<comment type="similarity">
    <text evidence="1">Belongs to the metallo-beta-lactamase superfamily. Class-B beta-lactamase family.</text>
</comment>
<comment type="caution">
    <text evidence="3">The sequence shown here is derived from an EMBL/GenBank/DDBJ whole genome shotgun (WGS) entry which is preliminary data.</text>
</comment>
<dbReference type="Pfam" id="PF00753">
    <property type="entry name" value="Lactamase_B"/>
    <property type="match status" value="1"/>
</dbReference>
<dbReference type="SUPFAM" id="SSF56281">
    <property type="entry name" value="Metallo-hydrolase/oxidoreductase"/>
    <property type="match status" value="1"/>
</dbReference>
<evidence type="ECO:0000313" key="3">
    <source>
        <dbReference type="EMBL" id="TGD72047.1"/>
    </source>
</evidence>
<dbReference type="InterPro" id="IPR001279">
    <property type="entry name" value="Metallo-B-lactamas"/>
</dbReference>